<dbReference type="SUPFAM" id="SSF46600">
    <property type="entry name" value="C-terminal UvrC-binding domain of UvrB"/>
    <property type="match status" value="1"/>
</dbReference>
<dbReference type="AlphaFoldDB" id="A0A2T2WMJ6"/>
<dbReference type="Pfam" id="PF17757">
    <property type="entry name" value="UvrB_inter"/>
    <property type="match status" value="1"/>
</dbReference>
<evidence type="ECO:0000256" key="7">
    <source>
        <dbReference type="ARBA" id="ARBA00022840"/>
    </source>
</evidence>
<dbReference type="InterPro" id="IPR027417">
    <property type="entry name" value="P-loop_NTPase"/>
</dbReference>
<gene>
    <name evidence="12" type="primary">uvrB</name>
    <name evidence="17" type="ORF">C7B45_02650</name>
</gene>
<dbReference type="InterPro" id="IPR036876">
    <property type="entry name" value="UVR_dom_sf"/>
</dbReference>
<proteinExistence type="inferred from homology"/>
<dbReference type="GO" id="GO:0016887">
    <property type="term" value="F:ATP hydrolysis activity"/>
    <property type="evidence" value="ECO:0007669"/>
    <property type="project" value="InterPro"/>
</dbReference>
<dbReference type="CDD" id="cd17916">
    <property type="entry name" value="DEXHc_UvrB"/>
    <property type="match status" value="1"/>
</dbReference>
<keyword evidence="9 12" id="KW-0234">DNA repair</keyword>
<dbReference type="NCBIfam" id="NF003673">
    <property type="entry name" value="PRK05298.1"/>
    <property type="match status" value="1"/>
</dbReference>
<evidence type="ECO:0000259" key="15">
    <source>
        <dbReference type="PROSITE" id="PS51192"/>
    </source>
</evidence>
<evidence type="ECO:0000256" key="12">
    <source>
        <dbReference type="HAMAP-Rule" id="MF_00204"/>
    </source>
</evidence>
<evidence type="ECO:0000256" key="10">
    <source>
        <dbReference type="ARBA" id="ARBA00026033"/>
    </source>
</evidence>
<evidence type="ECO:0000259" key="14">
    <source>
        <dbReference type="PROSITE" id="PS50151"/>
    </source>
</evidence>
<keyword evidence="5 12" id="KW-0227">DNA damage</keyword>
<dbReference type="Pfam" id="PF02151">
    <property type="entry name" value="UVR"/>
    <property type="match status" value="1"/>
</dbReference>
<dbReference type="Pfam" id="PF12344">
    <property type="entry name" value="UvrB"/>
    <property type="match status" value="1"/>
</dbReference>
<dbReference type="PROSITE" id="PS51192">
    <property type="entry name" value="HELICASE_ATP_BIND_1"/>
    <property type="match status" value="1"/>
</dbReference>
<evidence type="ECO:0000256" key="1">
    <source>
        <dbReference type="ARBA" id="ARBA00004496"/>
    </source>
</evidence>
<keyword evidence="8 12" id="KW-0267">Excision nuclease</keyword>
<dbReference type="InterPro" id="IPR001943">
    <property type="entry name" value="UVR_dom"/>
</dbReference>
<dbReference type="InterPro" id="IPR014001">
    <property type="entry name" value="Helicase_ATP-bd"/>
</dbReference>
<comment type="similarity">
    <text evidence="2 12 13">Belongs to the UvrB family.</text>
</comment>
<keyword evidence="4 12" id="KW-0547">Nucleotide-binding</keyword>
<evidence type="ECO:0000256" key="13">
    <source>
        <dbReference type="RuleBase" id="RU003587"/>
    </source>
</evidence>
<dbReference type="PROSITE" id="PS50151">
    <property type="entry name" value="UVR"/>
    <property type="match status" value="1"/>
</dbReference>
<dbReference type="GO" id="GO:0003677">
    <property type="term" value="F:DNA binding"/>
    <property type="evidence" value="ECO:0007669"/>
    <property type="project" value="UniProtKB-UniRule"/>
</dbReference>
<dbReference type="SMART" id="SM00490">
    <property type="entry name" value="HELICc"/>
    <property type="match status" value="1"/>
</dbReference>
<keyword evidence="7 12" id="KW-0067">ATP-binding</keyword>
<keyword evidence="6 12" id="KW-0228">DNA excision</keyword>
<dbReference type="GO" id="GO:0009381">
    <property type="term" value="F:excinuclease ABC activity"/>
    <property type="evidence" value="ECO:0007669"/>
    <property type="project" value="UniProtKB-UniRule"/>
</dbReference>
<dbReference type="InterPro" id="IPR024759">
    <property type="entry name" value="UvrB_YAD/RRR_dom"/>
</dbReference>
<dbReference type="PANTHER" id="PTHR24029">
    <property type="entry name" value="UVRABC SYSTEM PROTEIN B"/>
    <property type="match status" value="1"/>
</dbReference>
<dbReference type="EMBL" id="PXYV01000005">
    <property type="protein sequence ID" value="PSR23461.1"/>
    <property type="molecule type" value="Genomic_DNA"/>
</dbReference>
<feature type="binding site" evidence="12">
    <location>
        <begin position="39"/>
        <end position="46"/>
    </location>
    <ligand>
        <name>ATP</name>
        <dbReference type="ChEBI" id="CHEBI:30616"/>
    </ligand>
</feature>
<dbReference type="InterPro" id="IPR004807">
    <property type="entry name" value="UvrB"/>
</dbReference>
<dbReference type="NCBIfam" id="TIGR00631">
    <property type="entry name" value="uvrb"/>
    <property type="match status" value="1"/>
</dbReference>
<evidence type="ECO:0000256" key="3">
    <source>
        <dbReference type="ARBA" id="ARBA00022490"/>
    </source>
</evidence>
<dbReference type="InterPro" id="IPR041471">
    <property type="entry name" value="UvrB_inter"/>
</dbReference>
<dbReference type="GO" id="GO:0009380">
    <property type="term" value="C:excinuclease repair complex"/>
    <property type="evidence" value="ECO:0007669"/>
    <property type="project" value="InterPro"/>
</dbReference>
<dbReference type="InterPro" id="IPR006935">
    <property type="entry name" value="Helicase/UvrB_N"/>
</dbReference>
<organism evidence="17 18">
    <name type="scientific">Sulfobacillus acidophilus</name>
    <dbReference type="NCBI Taxonomy" id="53633"/>
    <lineage>
        <taxon>Bacteria</taxon>
        <taxon>Bacillati</taxon>
        <taxon>Bacillota</taxon>
        <taxon>Clostridia</taxon>
        <taxon>Eubacteriales</taxon>
        <taxon>Clostridiales Family XVII. Incertae Sedis</taxon>
        <taxon>Sulfobacillus</taxon>
    </lineage>
</organism>
<dbReference type="GO" id="GO:0005737">
    <property type="term" value="C:cytoplasm"/>
    <property type="evidence" value="ECO:0007669"/>
    <property type="project" value="UniProtKB-SubCell"/>
</dbReference>
<keyword evidence="12 13" id="KW-0742">SOS response</keyword>
<evidence type="ECO:0000256" key="4">
    <source>
        <dbReference type="ARBA" id="ARBA00022741"/>
    </source>
</evidence>
<dbReference type="GO" id="GO:0005524">
    <property type="term" value="F:ATP binding"/>
    <property type="evidence" value="ECO:0007669"/>
    <property type="project" value="UniProtKB-UniRule"/>
</dbReference>
<comment type="function">
    <text evidence="12">The UvrABC repair system catalyzes the recognition and processing of DNA lesions. A damage recognition complex composed of 2 UvrA and 2 UvrB subunits scans DNA for abnormalities. Upon binding of the UvrA(2)B(2) complex to a putative damaged site, the DNA wraps around one UvrB monomer. DNA wrap is dependent on ATP binding by UvrB and probably causes local melting of the DNA helix, facilitating insertion of UvrB beta-hairpin between the DNA strands. Then UvrB probes one DNA strand for the presence of a lesion. If a lesion is found the UvrA subunits dissociate and the UvrB-DNA preincision complex is formed. This complex is subsequently bound by UvrC and the second UvrB is released. If no lesion is found, the DNA wraps around the other UvrB subunit that will check the other stand for damage.</text>
</comment>
<sequence>MVGKFQLTSPYSAAGDQPQAISSLVRGFSEGFRQQVLLGVTGSGKTFTMANVIQEVGLPTLVVAPNKTLAAQLAGELKAFFPDNAVEYFVSYYDYYQPEAYIASTDLYIEKDAQVNDEIDKLRHSATSSLLERSDVIVVASVSCIYGLGSPKDYRELVLSLRVGQERSRDSILRKLVEIQYDRNDVNFVRGKFRARGDVVEVFPANRSEQAIRVELFGDEIERIREFDVLTGEILGDRDHVAIYPASHYVMGQSRRDPAIDSIERELEERLRVLKDLGKELEAQRLEQRTRYDLEMLQEVGFCSGIENYSRHFTGLAPGEAPYTLLDYFPERFLTIIDESHVSVPQIRGMYAGDRSRKESLVEYGFRLPSAFDNRPLTFDEFRQHLYQVMYVSATPGPYELEHAEKVVEQIVRPTGLVDPNITVRPTKGQIDDLLGEIRLRVEKRLRVLVTTLTKRMAEDLTDYLRESGVKVRYLHSDIDTMERMAILRDLRLGEFDVLVGINLLREGLDLPEVGLVAILDADKEGYLRSTTSLVQTIGRAARNLEGAVIMYADVVTESMERAISETQRRRQIQQQYNEANHITPVGITKDVREVISAVRPVDGDATSEKASANTMSARERIKMANQIRKEMKEASRNWEFERAAVLRDMLMELEAKRPVHSVGGSLRGG</sequence>
<protein>
    <recommendedName>
        <fullName evidence="11 12">UvrABC system protein B</fullName>
        <shortName evidence="12">Protein UvrB</shortName>
    </recommendedName>
    <alternativeName>
        <fullName evidence="12">Excinuclease ABC subunit B</fullName>
    </alternativeName>
</protein>
<accession>A0A2T2WMJ6</accession>
<evidence type="ECO:0000313" key="18">
    <source>
        <dbReference type="Proteomes" id="UP000241848"/>
    </source>
</evidence>
<dbReference type="Gene3D" id="4.10.860.10">
    <property type="entry name" value="UVR domain"/>
    <property type="match status" value="1"/>
</dbReference>
<evidence type="ECO:0000313" key="17">
    <source>
        <dbReference type="EMBL" id="PSR23461.1"/>
    </source>
</evidence>
<dbReference type="GO" id="GO:0006289">
    <property type="term" value="P:nucleotide-excision repair"/>
    <property type="evidence" value="ECO:0007669"/>
    <property type="project" value="UniProtKB-UniRule"/>
</dbReference>
<dbReference type="Proteomes" id="UP000241848">
    <property type="component" value="Unassembled WGS sequence"/>
</dbReference>
<comment type="caution">
    <text evidence="17">The sequence shown here is derived from an EMBL/GenBank/DDBJ whole genome shotgun (WGS) entry which is preliminary data.</text>
</comment>
<feature type="domain" description="Helicase ATP-binding" evidence="15">
    <location>
        <begin position="26"/>
        <end position="160"/>
    </location>
</feature>
<dbReference type="PANTHER" id="PTHR24029:SF0">
    <property type="entry name" value="UVRABC SYSTEM PROTEIN B"/>
    <property type="match status" value="1"/>
</dbReference>
<reference evidence="17 18" key="1">
    <citation type="journal article" date="2014" name="BMC Genomics">
        <title>Comparison of environmental and isolate Sulfobacillus genomes reveals diverse carbon, sulfur, nitrogen, and hydrogen metabolisms.</title>
        <authorList>
            <person name="Justice N.B."/>
            <person name="Norman A."/>
            <person name="Brown C.T."/>
            <person name="Singh A."/>
            <person name="Thomas B.C."/>
            <person name="Banfield J.F."/>
        </authorList>
    </citation>
    <scope>NUCLEOTIDE SEQUENCE [LARGE SCALE GENOMIC DNA]</scope>
    <source>
        <strain evidence="17">AMDSBA3</strain>
    </source>
</reference>
<dbReference type="CDD" id="cd18790">
    <property type="entry name" value="SF2_C_UvrB"/>
    <property type="match status" value="1"/>
</dbReference>
<evidence type="ECO:0000256" key="2">
    <source>
        <dbReference type="ARBA" id="ARBA00008533"/>
    </source>
</evidence>
<evidence type="ECO:0000259" key="16">
    <source>
        <dbReference type="PROSITE" id="PS51194"/>
    </source>
</evidence>
<dbReference type="Pfam" id="PF00271">
    <property type="entry name" value="Helicase_C"/>
    <property type="match status" value="1"/>
</dbReference>
<dbReference type="Gene3D" id="3.40.50.300">
    <property type="entry name" value="P-loop containing nucleotide triphosphate hydrolases"/>
    <property type="match status" value="3"/>
</dbReference>
<evidence type="ECO:0000256" key="8">
    <source>
        <dbReference type="ARBA" id="ARBA00022881"/>
    </source>
</evidence>
<dbReference type="SUPFAM" id="SSF52540">
    <property type="entry name" value="P-loop containing nucleoside triphosphate hydrolases"/>
    <property type="match status" value="2"/>
</dbReference>
<dbReference type="Pfam" id="PF04851">
    <property type="entry name" value="ResIII"/>
    <property type="match status" value="1"/>
</dbReference>
<dbReference type="SMART" id="SM00487">
    <property type="entry name" value="DEXDc"/>
    <property type="match status" value="1"/>
</dbReference>
<evidence type="ECO:0000256" key="11">
    <source>
        <dbReference type="ARBA" id="ARBA00029504"/>
    </source>
</evidence>
<evidence type="ECO:0000256" key="6">
    <source>
        <dbReference type="ARBA" id="ARBA00022769"/>
    </source>
</evidence>
<keyword evidence="3 12" id="KW-0963">Cytoplasm</keyword>
<comment type="domain">
    <text evidence="12">The beta-hairpin motif is involved in DNA binding.</text>
</comment>
<evidence type="ECO:0000256" key="9">
    <source>
        <dbReference type="ARBA" id="ARBA00023204"/>
    </source>
</evidence>
<feature type="short sequence motif" description="Beta-hairpin" evidence="12">
    <location>
        <begin position="92"/>
        <end position="115"/>
    </location>
</feature>
<comment type="subcellular location">
    <subcellularLocation>
        <location evidence="1 12 13">Cytoplasm</location>
    </subcellularLocation>
</comment>
<feature type="domain" description="UVR" evidence="14">
    <location>
        <begin position="622"/>
        <end position="657"/>
    </location>
</feature>
<dbReference type="InterPro" id="IPR001650">
    <property type="entry name" value="Helicase_C-like"/>
</dbReference>
<dbReference type="PROSITE" id="PS51194">
    <property type="entry name" value="HELICASE_CTER"/>
    <property type="match status" value="1"/>
</dbReference>
<name>A0A2T2WMJ6_9FIRM</name>
<comment type="subunit">
    <text evidence="10 12 13">Forms a heterotetramer with UvrA during the search for lesions. Interacts with UvrC in an incision complex.</text>
</comment>
<dbReference type="GO" id="GO:0009432">
    <property type="term" value="P:SOS response"/>
    <property type="evidence" value="ECO:0007669"/>
    <property type="project" value="UniProtKB-UniRule"/>
</dbReference>
<feature type="domain" description="Helicase C-terminal" evidence="16">
    <location>
        <begin position="430"/>
        <end position="592"/>
    </location>
</feature>
<evidence type="ECO:0000256" key="5">
    <source>
        <dbReference type="ARBA" id="ARBA00022763"/>
    </source>
</evidence>
<dbReference type="HAMAP" id="MF_00204">
    <property type="entry name" value="UvrB"/>
    <property type="match status" value="1"/>
</dbReference>